<keyword evidence="2" id="KW-1185">Reference proteome</keyword>
<reference evidence="1" key="1">
    <citation type="submission" date="2022-05" db="EMBL/GenBank/DDBJ databases">
        <authorList>
            <person name="Oliphant S.A."/>
            <person name="Watson-Haigh N.S."/>
            <person name="Sumby K.M."/>
            <person name="Gardner J.M."/>
            <person name="Jiranek V."/>
        </authorList>
    </citation>
    <scope>NUCLEOTIDE SEQUENCE</scope>
    <source>
        <strain evidence="1">KI4_A6</strain>
    </source>
</reference>
<dbReference type="CDD" id="cd00741">
    <property type="entry name" value="Lipase"/>
    <property type="match status" value="1"/>
</dbReference>
<dbReference type="Pfam" id="PF26363">
    <property type="entry name" value="Phospholipase-like"/>
    <property type="match status" value="1"/>
</dbReference>
<organism evidence="1 2">
    <name type="scientific">Fructilactobacillus carniphilus</name>
    <dbReference type="NCBI Taxonomy" id="2940297"/>
    <lineage>
        <taxon>Bacteria</taxon>
        <taxon>Bacillati</taxon>
        <taxon>Bacillota</taxon>
        <taxon>Bacilli</taxon>
        <taxon>Lactobacillales</taxon>
        <taxon>Lactobacillaceae</taxon>
        <taxon>Fructilactobacillus</taxon>
    </lineage>
</organism>
<protein>
    <submittedName>
        <fullName evidence="1">Lipase family protein</fullName>
    </submittedName>
</protein>
<accession>A0ABY5BXB2</accession>
<dbReference type="SUPFAM" id="SSF53474">
    <property type="entry name" value="alpha/beta-Hydrolases"/>
    <property type="match status" value="1"/>
</dbReference>
<dbReference type="Proteomes" id="UP001056164">
    <property type="component" value="Chromosome"/>
</dbReference>
<sequence length="437" mass="48567">MKALSDKTLWNFSKDVYGDSYKKLKKYMPYNRNAIVIGTTAHTNFEAHGLQASLIKVDGQYVVACRGTAGQLSDFVQDGELANPEAYKQSSQFTDLRGFVNKMQKKYGFNPKNLVFTGHSLGGALASYGAVTYNARATTFSAPKSYNELSPKLRKRATSGYFEKRIVNYKNNDDIVSDVPGVVPNFSKQHFLKNENQKITPKNILKYSFFNSLGISGHFTDSFSNKSFDKHGKAIVLGSFHGNISHDLFVIKRRAATSIEVISNFIGVIGSGYLASKSVIQNSISVEKTVPNRIVESVKFGAKFSMSAGLGIISADRILVNTGVALSSIGVLEQASNKLDDIEHSNNKIVPKMNKSFNRVKNEFIDMFDIDVSDIVEKTINRNRLRPQQVVSESSINEVNKLIVKQKRDIDELESGIKKTTSDQISIDTTWAGRFNF</sequence>
<proteinExistence type="predicted"/>
<evidence type="ECO:0000313" key="2">
    <source>
        <dbReference type="Proteomes" id="UP001056164"/>
    </source>
</evidence>
<gene>
    <name evidence="1" type="ORF">M3M37_05420</name>
</gene>
<dbReference type="EMBL" id="CP097121">
    <property type="protein sequence ID" value="USS90283.1"/>
    <property type="molecule type" value="Genomic_DNA"/>
</dbReference>
<dbReference type="InterPro" id="IPR029058">
    <property type="entry name" value="AB_hydrolase_fold"/>
</dbReference>
<dbReference type="Gene3D" id="3.40.50.1820">
    <property type="entry name" value="alpha/beta hydrolase"/>
    <property type="match status" value="1"/>
</dbReference>
<name>A0ABY5BXB2_9LACO</name>
<evidence type="ECO:0000313" key="1">
    <source>
        <dbReference type="EMBL" id="USS90283.1"/>
    </source>
</evidence>
<dbReference type="RefSeq" id="WP_252794739.1">
    <property type="nucleotide sequence ID" value="NZ_CP097121.1"/>
</dbReference>